<keyword evidence="2" id="KW-1133">Transmembrane helix</keyword>
<name>A0A370TL06_9HELO</name>
<dbReference type="PANTHER" id="PTHR37544:SF1">
    <property type="entry name" value="PHOSPHORIBOSYLAMINOIMIDAZOLE-SUCCINOCARBOXAMIDE SYNTHASE"/>
    <property type="match status" value="1"/>
</dbReference>
<dbReference type="InterPro" id="IPR021840">
    <property type="entry name" value="DUF3433"/>
</dbReference>
<dbReference type="OrthoDB" id="3928543at2759"/>
<feature type="transmembrane region" description="Helical" evidence="2">
    <location>
        <begin position="761"/>
        <end position="787"/>
    </location>
</feature>
<sequence>MSSPPHRPFIADENRYQARMNTELPQTEDDNLSLKTTSLLQSFIDQSFSREDSTTCPPGPSPGQNTTATFRDSKISRKKVPNPNPSGASSFTYVNPPDGDAYTSDVALLSLPSGGHGGGASKETSQKPPKEWVPIMLRKVPAALLTLTCLTIAILLECLNIVARNRQGFSTDNRTSVQLARYLPTVAVICLGFAWKSLVSDLKIVTPYSIMSARWSESPKSMLLDYVDSLEFISVWTSARHGHWAMFLGLVIGLLCGILVPLANALTFVNLYSPVEQHSSIVMDSQFSFKDTLASKNGTLYIPWDYRGSQPYAAVASSRQPNGKNGPWTVDDFAFESLNITQWLKQNVTVGAHVQAFNAPFECMNISYVVANETHIVLNADGDDLAKANCRPPLTQSVTSAGWDPEQLGWLNVTDCSDNGTDIRMLATVASRPFGNGSMVDAKAIGFLCRPKYFIRQANIRLNGSTGDILSFSFEDSHPTPIDIGADLPVVVTYLNNPLDPESQSAYRLSPVGPYKSGRLPQATFENVTRYASEYSGHDVFFDQLLSGGRNISEYIDNPALFESEVVDLSNTILTKVISSFARTNVTRAVNGSVTLHESRLHVRPASLRGMQAILAFMGLICGLCCTILRPKSRLTEDPSSLAAVSVILSASENRVEQKLQEVVMSDPRSTNESLSGWRWLLSSKNATSVIEANEVSEQSPGSNRYETMNAVASVEHEPQPSRYQPLPFHLVSRVVLLFSLSAVITTLAVLLRISTTSGGFLAITSTASAAWSVVPTTILVLVGYGVSSVHGVLQSFTPYLALHRNSGSKSLLYGSYSFVLLMPIYAILRFGSIALATSSIMALLFPGAKILAAGLYVPIEAIDTGPVQVILDTSLMDGFEAMYEMFRSQGYGYLIETENAMVRRASQFSEWTSIPYFGVPHRAGAMGNLVFSNLTNLGDDHEQISDVGSLIATRVPAIAVNLTCTSLGPEHFQAYVLDNTPEPKNETNWKFSMRCASKICNDTFGDQAELVKWTKAQNPEFTTHRYFGRAQIKGYSYLGGSGPFDTPYLVTLGDFSSILEPFTNQTLLSNTTVKLEPGMFNYSSSPSMVAVSCSKAFWEVNVNVQMTKTTRTRVNGTEILPWDVSAYDKDSIEYVRQYNKTTPLWAYPKSSHPSQYNDDRDGVIDNDSLWPTRGESTNMFELIAAHQQFQVGDVSGVLDENQLSSAVQSVFTSYCVEIITELRTHTTAIASKNSTRTVPGTISTPLTRMKQDARTTIALCVVLAAMLAGLVYIFVSFPRESLMAKPPTSIAAQMSLLAGSSLVRQLRDGNVQSAMDTDFLKKKFRLCWWPVGGGGGWRWGIDAIGSESESESLVHRRS</sequence>
<evidence type="ECO:0000256" key="2">
    <source>
        <dbReference type="SAM" id="Phobius"/>
    </source>
</evidence>
<dbReference type="PANTHER" id="PTHR37544">
    <property type="entry name" value="SPRAY-RELATED"/>
    <property type="match status" value="1"/>
</dbReference>
<keyword evidence="2" id="KW-0812">Transmembrane</keyword>
<proteinExistence type="predicted"/>
<evidence type="ECO:0000256" key="1">
    <source>
        <dbReference type="SAM" id="MobiDB-lite"/>
    </source>
</evidence>
<feature type="transmembrane region" description="Helical" evidence="2">
    <location>
        <begin position="731"/>
        <end position="754"/>
    </location>
</feature>
<organism evidence="3 4">
    <name type="scientific">Venustampulla echinocandica</name>
    <dbReference type="NCBI Taxonomy" id="2656787"/>
    <lineage>
        <taxon>Eukaryota</taxon>
        <taxon>Fungi</taxon>
        <taxon>Dikarya</taxon>
        <taxon>Ascomycota</taxon>
        <taxon>Pezizomycotina</taxon>
        <taxon>Leotiomycetes</taxon>
        <taxon>Helotiales</taxon>
        <taxon>Pleuroascaceae</taxon>
        <taxon>Venustampulla</taxon>
    </lineage>
</organism>
<dbReference type="GeneID" id="43599672"/>
<gene>
    <name evidence="3" type="ORF">BP5553_06823</name>
</gene>
<dbReference type="EMBL" id="NPIC01000005">
    <property type="protein sequence ID" value="RDL36211.1"/>
    <property type="molecule type" value="Genomic_DNA"/>
</dbReference>
<reference evidence="3 4" key="1">
    <citation type="journal article" date="2018" name="IMA Fungus">
        <title>IMA Genome-F 9: Draft genome sequence of Annulohypoxylon stygium, Aspergillus mulundensis, Berkeleyomyces basicola (syn. Thielaviopsis basicola), Ceratocystis smalleyi, two Cercospora beticola strains, Coleophoma cylindrospora, Fusarium fracticaudum, Phialophora cf. hyalina, and Morchella septimelata.</title>
        <authorList>
            <person name="Wingfield B.D."/>
            <person name="Bills G.F."/>
            <person name="Dong Y."/>
            <person name="Huang W."/>
            <person name="Nel W.J."/>
            <person name="Swalarsk-Parry B.S."/>
            <person name="Vaghefi N."/>
            <person name="Wilken P.M."/>
            <person name="An Z."/>
            <person name="de Beer Z.W."/>
            <person name="De Vos L."/>
            <person name="Chen L."/>
            <person name="Duong T.A."/>
            <person name="Gao Y."/>
            <person name="Hammerbacher A."/>
            <person name="Kikkert J.R."/>
            <person name="Li Y."/>
            <person name="Li H."/>
            <person name="Li K."/>
            <person name="Li Q."/>
            <person name="Liu X."/>
            <person name="Ma X."/>
            <person name="Naidoo K."/>
            <person name="Pethybridge S.J."/>
            <person name="Sun J."/>
            <person name="Steenkamp E.T."/>
            <person name="van der Nest M.A."/>
            <person name="van Wyk S."/>
            <person name="Wingfield M.J."/>
            <person name="Xiong C."/>
            <person name="Yue Q."/>
            <person name="Zhang X."/>
        </authorList>
    </citation>
    <scope>NUCLEOTIDE SEQUENCE [LARGE SCALE GENOMIC DNA]</scope>
    <source>
        <strain evidence="3 4">BP 5553</strain>
    </source>
</reference>
<dbReference type="Proteomes" id="UP000254866">
    <property type="component" value="Unassembled WGS sequence"/>
</dbReference>
<evidence type="ECO:0000313" key="3">
    <source>
        <dbReference type="EMBL" id="RDL36211.1"/>
    </source>
</evidence>
<feature type="transmembrane region" description="Helical" evidence="2">
    <location>
        <begin position="245"/>
        <end position="269"/>
    </location>
</feature>
<dbReference type="STRING" id="2656787.A0A370TL06"/>
<evidence type="ECO:0000313" key="4">
    <source>
        <dbReference type="Proteomes" id="UP000254866"/>
    </source>
</evidence>
<feature type="transmembrane region" description="Helical" evidence="2">
    <location>
        <begin position="140"/>
        <end position="162"/>
    </location>
</feature>
<comment type="caution">
    <text evidence="3">The sequence shown here is derived from an EMBL/GenBank/DDBJ whole genome shotgun (WGS) entry which is preliminary data.</text>
</comment>
<accession>A0A370TL06</accession>
<keyword evidence="2" id="KW-0472">Membrane</keyword>
<dbReference type="Pfam" id="PF11915">
    <property type="entry name" value="DUF3433"/>
    <property type="match status" value="2"/>
</dbReference>
<protein>
    <submittedName>
        <fullName evidence="3">Uncharacterized protein</fullName>
    </submittedName>
</protein>
<keyword evidence="4" id="KW-1185">Reference proteome</keyword>
<feature type="region of interest" description="Disordered" evidence="1">
    <location>
        <begin position="44"/>
        <end position="95"/>
    </location>
</feature>
<feature type="transmembrane region" description="Helical" evidence="2">
    <location>
        <begin position="811"/>
        <end position="829"/>
    </location>
</feature>
<feature type="transmembrane region" description="Helical" evidence="2">
    <location>
        <begin position="1257"/>
        <end position="1276"/>
    </location>
</feature>
<feature type="transmembrane region" description="Helical" evidence="2">
    <location>
        <begin position="610"/>
        <end position="630"/>
    </location>
</feature>
<dbReference type="RefSeq" id="XP_031868867.1">
    <property type="nucleotide sequence ID" value="XM_032015446.1"/>
</dbReference>